<accession>A0A5K7SEL9</accession>
<dbReference type="Gene3D" id="3.40.710.10">
    <property type="entry name" value="DD-peptidase/beta-lactamase superfamily"/>
    <property type="match status" value="1"/>
</dbReference>
<dbReference type="Proteomes" id="UP001193389">
    <property type="component" value="Chromosome"/>
</dbReference>
<gene>
    <name evidence="3" type="ORF">AQPE_4194</name>
</gene>
<dbReference type="Gene3D" id="3.40.50.1700">
    <property type="entry name" value="Glycoside hydrolase family 3 C-terminal domain"/>
    <property type="match status" value="1"/>
</dbReference>
<protein>
    <submittedName>
        <fullName evidence="3">Beta-hexosaminidase</fullName>
    </submittedName>
</protein>
<evidence type="ECO:0000259" key="2">
    <source>
        <dbReference type="Pfam" id="PF00144"/>
    </source>
</evidence>
<evidence type="ECO:0000256" key="1">
    <source>
        <dbReference type="ARBA" id="ARBA00022801"/>
    </source>
</evidence>
<dbReference type="GO" id="GO:0004553">
    <property type="term" value="F:hydrolase activity, hydrolyzing O-glycosyl compounds"/>
    <property type="evidence" value="ECO:0007669"/>
    <property type="project" value="InterPro"/>
</dbReference>
<dbReference type="Pfam" id="PF00144">
    <property type="entry name" value="Beta-lactamase"/>
    <property type="match status" value="1"/>
</dbReference>
<dbReference type="InterPro" id="IPR036881">
    <property type="entry name" value="Glyco_hydro_3_C_sf"/>
</dbReference>
<feature type="domain" description="Beta-lactamase-related" evidence="2">
    <location>
        <begin position="259"/>
        <end position="625"/>
    </location>
</feature>
<dbReference type="InterPro" id="IPR050789">
    <property type="entry name" value="Diverse_Enzym_Activities"/>
</dbReference>
<keyword evidence="4" id="KW-1185">Reference proteome</keyword>
<dbReference type="InterPro" id="IPR012338">
    <property type="entry name" value="Beta-lactam/transpept-like"/>
</dbReference>
<evidence type="ECO:0000313" key="3">
    <source>
        <dbReference type="EMBL" id="BBE20003.1"/>
    </source>
</evidence>
<organism evidence="3 4">
    <name type="scientific">Aquipluma nitroreducens</name>
    <dbReference type="NCBI Taxonomy" id="2010828"/>
    <lineage>
        <taxon>Bacteria</taxon>
        <taxon>Pseudomonadati</taxon>
        <taxon>Bacteroidota</taxon>
        <taxon>Bacteroidia</taxon>
        <taxon>Marinilabiliales</taxon>
        <taxon>Prolixibacteraceae</taxon>
        <taxon>Aquipluma</taxon>
    </lineage>
</organism>
<dbReference type="PANTHER" id="PTHR43283">
    <property type="entry name" value="BETA-LACTAMASE-RELATED"/>
    <property type="match status" value="1"/>
</dbReference>
<dbReference type="GO" id="GO:0005975">
    <property type="term" value="P:carbohydrate metabolic process"/>
    <property type="evidence" value="ECO:0007669"/>
    <property type="project" value="InterPro"/>
</dbReference>
<reference evidence="3" key="1">
    <citation type="journal article" date="2020" name="Int. J. Syst. Evol. Microbiol.">
        <title>Aquipluma nitroreducens gen. nov. sp. nov., a novel facultatively anaerobic bacterium isolated from a freshwater lake.</title>
        <authorList>
            <person name="Watanabe M."/>
            <person name="Kojima H."/>
            <person name="Fukui M."/>
        </authorList>
    </citation>
    <scope>NUCLEOTIDE SEQUENCE</scope>
    <source>
        <strain evidence="3">MeG22</strain>
    </source>
</reference>
<dbReference type="PANTHER" id="PTHR43283:SF11">
    <property type="entry name" value="BETA-LACTAMASE-RELATED DOMAIN-CONTAINING PROTEIN"/>
    <property type="match status" value="1"/>
</dbReference>
<evidence type="ECO:0000313" key="4">
    <source>
        <dbReference type="Proteomes" id="UP001193389"/>
    </source>
</evidence>
<keyword evidence="1" id="KW-0378">Hydrolase</keyword>
<dbReference type="RefSeq" id="WP_318348203.1">
    <property type="nucleotide sequence ID" value="NZ_AP018694.1"/>
</dbReference>
<dbReference type="InterPro" id="IPR001466">
    <property type="entry name" value="Beta-lactam-related"/>
</dbReference>
<dbReference type="AlphaFoldDB" id="A0A5K7SEL9"/>
<name>A0A5K7SEL9_9BACT</name>
<dbReference type="SUPFAM" id="SSF56601">
    <property type="entry name" value="beta-lactamase/transpeptidase-like"/>
    <property type="match status" value="1"/>
</dbReference>
<sequence length="649" mass="73185">MKSITIRSISHPTYSLRIGLVLLFLSVFPVFGGALASCNWAKNQSDPEAELQKRRQIEASLTLLENRNNLIPFDRLDTLTIAALSVGDSIPTEFQHMLANYMKVDFYNLPKQFTAKDLTELTTNLKKYNLVIAGIHSIQKSELKGADDSWNGFEQLNDYLIREKTSVVCYFCDPKLASEVKSFGKPAGLIMAFQNDSLTQSLAAQMIFGGTGAKGKLQFDVWKDYHTGDGILIEKAVRLKYTIPEEVGIKTSELQNPIDSIVNDALDKKAFPGCNVLVAKDGEIIFRKAYGYETFERQMPAHPDDIYDLASVTKISGGLPGILKLYDERKIELDKPVANYYPDWKSSSSHKSDKSNVTVRELYTHQSGLVPFISFYKTTIKDGKPSPEWYTTTADEQHPLCVAQGMYLDKKFLRLVTDTIRKVPLKTRGKYVYSDLPLVITPQIVKNISGIDFREFVESNFYRPLGASELTYLPLQKFSRDRIVPTENDQYYRFQLLQGTVHDESAAVLGGISGNAGLFASANDLAKLMEMYLQLGLYGGKQYVSEATMKEFTRVQFPKSDNRRGLIFDKPALDNKRVKTKDAYPCAEASDESFGHSGYTGTFVWMDPKYNLLYIFLSNRVCPTRENTLISDLNVRTKILSAIYKSFGK</sequence>
<dbReference type="EMBL" id="AP018694">
    <property type="protein sequence ID" value="BBE20003.1"/>
    <property type="molecule type" value="Genomic_DNA"/>
</dbReference>
<dbReference type="KEGG" id="anf:AQPE_4194"/>
<proteinExistence type="predicted"/>